<keyword evidence="20" id="KW-1185">Reference proteome</keyword>
<dbReference type="CDD" id="cd22860">
    <property type="entry name" value="PDRG1"/>
    <property type="match status" value="1"/>
</dbReference>
<evidence type="ECO:0000256" key="11">
    <source>
        <dbReference type="ARBA" id="ARBA00022884"/>
    </source>
</evidence>
<dbReference type="PANTHER" id="PTHR18934:SF119">
    <property type="entry name" value="ATP-DEPENDENT RNA HELICASE A"/>
    <property type="match status" value="1"/>
</dbReference>
<feature type="compositionally biased region" description="Acidic residues" evidence="15">
    <location>
        <begin position="706"/>
        <end position="715"/>
    </location>
</feature>
<gene>
    <name evidence="19" type="ORF">CBOVIS_LOCUS6662</name>
</gene>
<dbReference type="FunFam" id="3.40.50.300:FF:000375">
    <property type="entry name" value="Putative ATP-dependent RNA helicase DHX30"/>
    <property type="match status" value="1"/>
</dbReference>
<feature type="region of interest" description="Disordered" evidence="15">
    <location>
        <begin position="1300"/>
        <end position="1361"/>
    </location>
</feature>
<evidence type="ECO:0000256" key="3">
    <source>
        <dbReference type="ARBA" id="ARBA00008792"/>
    </source>
</evidence>
<evidence type="ECO:0000256" key="9">
    <source>
        <dbReference type="ARBA" id="ARBA00022806"/>
    </source>
</evidence>
<dbReference type="PROSITE" id="PS50137">
    <property type="entry name" value="DS_RBD"/>
    <property type="match status" value="2"/>
</dbReference>
<feature type="compositionally biased region" description="Gly residues" evidence="15">
    <location>
        <begin position="1349"/>
        <end position="1361"/>
    </location>
</feature>
<dbReference type="OrthoDB" id="5600252at2759"/>
<dbReference type="GO" id="GO:0005524">
    <property type="term" value="F:ATP binding"/>
    <property type="evidence" value="ECO:0007669"/>
    <property type="project" value="UniProtKB-KW"/>
</dbReference>
<keyword evidence="9" id="KW-0347">Helicase</keyword>
<dbReference type="InterPro" id="IPR011709">
    <property type="entry name" value="DEAD-box_helicase_OB_fold"/>
</dbReference>
<dbReference type="SUPFAM" id="SSF54768">
    <property type="entry name" value="dsRNA-binding domain-like"/>
    <property type="match status" value="2"/>
</dbReference>
<dbReference type="InterPro" id="IPR011545">
    <property type="entry name" value="DEAD/DEAH_box_helicase_dom"/>
</dbReference>
<keyword evidence="10" id="KW-0067">ATP-binding</keyword>
<dbReference type="EMBL" id="CADEPM010000004">
    <property type="protein sequence ID" value="CAB3404304.1"/>
    <property type="molecule type" value="Genomic_DNA"/>
</dbReference>
<evidence type="ECO:0000256" key="7">
    <source>
        <dbReference type="ARBA" id="ARBA00022741"/>
    </source>
</evidence>
<dbReference type="PROSITE" id="PS51194">
    <property type="entry name" value="HELICASE_CTER"/>
    <property type="match status" value="1"/>
</dbReference>
<sequence>MEHKIDEPSGSLVSKLNEATFLSEKIRDARTVSIDLDNQRQKYRECARNLKKTNEESLWVFNGTTFLKTTKENTLKILEHDAKTVDETIEKIKSVIKMGDNDIKQFLYAWLGRNKFSAPNYDIKSETRGGRMRFKCELRVPGMPYCALGNSTNKKDAATNAAMDFCQYLVREGKITQNQIPSLTSASLDGANTSWHDHSGNQDSTFFAENNSSVEAVGNSSSFQENRINQKPRLPWNNAYTRENTTHQEYMAQKAEEIAHSETIDLKSEIHGGWTMDNSKKALHEYVQKMKLQPVVYNTTIRESNFVKTMETTTVVYVPQLRKNLTGKGSGSNKKVSEAACAMNLVRQMFHLNIMQAYGGPQRKDPVSTLPEIELKIPDELANRVKDYVTNCGIDLKYPNPGIATADSPVSILADQKLLQFPDSDITQVSNVSWAPPMQNWNPWRASNIDEPPLAFMTMQQISEKITEKENAKQQSDMLEKSIQARQVLPVWQYHEEIIKTVANNRVTLIKGETGCGKSTQVAQFLLDDYISRGVGSEFNIVVSQPRRISAISLAERVANERIEELGETVGFNVRFDGVSPRPYGSIMFCTVGVLLRMMENGLRGISHIVIDEIHERDVDTDFVLIVLREMISEYKDLRVILMSATIDTTLFTEFFGQNPSIGTCPVIKMHGRTFPVQSFFLEDILNNLQYMPDEPDRKKKRNQPDEDEGEEEVDDKGKNMNIIDDPNVNQSLRIAMSRLSEKEIPYGVIEAILSDIAKRGVDGAVLIFLPGWSDIMLLFNRLTEHPEFSQSSKYEILPLHSQLTSSEQRKVFNHYEGKRKIILSTNIAETSITIDDVVYVIDSCKAKERMYTSNNNMVHFATVWASRTNIIQRRGRAGRVRAGYAFHLCSSKRFEALDEHGTAEMLRIPLHQIALTIKLLRLGSVGDFLGKALEPPPYDMVVESEAVLQNMGAFDRNLELTSLGKMLARMPIEPVIAKVMILGTALGLSSVMCDVAAAMSFSTPFVPRERHHTRLNGQQRKFGGNKFSDHVALVAVTQAYRETNELGSMAAEHEFCERYSLSYPILKMTYGARRQLVDVLRNQCCFPDDVLYDIKSNVNQKDRELDLMRSLLVMALYPNVCYFTGKRKVLTIEQASALLNKYSILNPMNSREDFGLPSPLLVFTEKVRSRCISCKELSVITALQLLVFGCRKVECIGENLVRLDNMITLRIDVETASALVALRPCIEAFLVRSCENPESLSNTNPQDSELRQLLRDISSEEFMQSAGPLKDSLLTDNAQIAAKLIPPPTRGFNASDWLSDGGGKMPSPRNQIRPDHPYNSPGPSMTQSNDNFMGPPNSSGDWHRNNQRGGGYARGGRGGYRGGYNNNGTFGRGGGYRGGRGRGRGWSVSNW</sequence>
<evidence type="ECO:0000256" key="6">
    <source>
        <dbReference type="ARBA" id="ARBA00022737"/>
    </source>
</evidence>
<keyword evidence="11 14" id="KW-0694">RNA-binding</keyword>
<dbReference type="InterPro" id="IPR007502">
    <property type="entry name" value="Helicase-assoc_dom"/>
</dbReference>
<comment type="caution">
    <text evidence="19">The sequence shown here is derived from an EMBL/GenBank/DDBJ whole genome shotgun (WGS) entry which is preliminary data.</text>
</comment>
<dbReference type="InterPro" id="IPR001650">
    <property type="entry name" value="Helicase_C-like"/>
</dbReference>
<dbReference type="CDD" id="cd19854">
    <property type="entry name" value="DSRM_DHX9_rpt1"/>
    <property type="match status" value="1"/>
</dbReference>
<keyword evidence="5" id="KW-0963">Cytoplasm</keyword>
<evidence type="ECO:0000313" key="19">
    <source>
        <dbReference type="EMBL" id="CAB3404304.1"/>
    </source>
</evidence>
<evidence type="ECO:0000313" key="20">
    <source>
        <dbReference type="Proteomes" id="UP000494206"/>
    </source>
</evidence>
<accession>A0A8S1EKF9</accession>
<evidence type="ECO:0000259" key="18">
    <source>
        <dbReference type="PROSITE" id="PS51194"/>
    </source>
</evidence>
<protein>
    <recommendedName>
        <fullName evidence="4">RNA helicase</fullName>
        <ecNumber evidence="4">3.6.4.13</ecNumber>
    </recommendedName>
</protein>
<name>A0A8S1EKF9_9PELO</name>
<dbReference type="GO" id="GO:0003725">
    <property type="term" value="F:double-stranded RNA binding"/>
    <property type="evidence" value="ECO:0007669"/>
    <property type="project" value="InterPro"/>
</dbReference>
<dbReference type="InterPro" id="IPR014001">
    <property type="entry name" value="Helicase_ATP-bd"/>
</dbReference>
<keyword evidence="8" id="KW-0378">Hydrolase</keyword>
<feature type="domain" description="DRBM" evidence="16">
    <location>
        <begin position="102"/>
        <end position="171"/>
    </location>
</feature>
<dbReference type="PROSITE" id="PS00690">
    <property type="entry name" value="DEAH_ATP_HELICASE"/>
    <property type="match status" value="1"/>
</dbReference>
<dbReference type="Pfam" id="PF00035">
    <property type="entry name" value="dsrm"/>
    <property type="match status" value="2"/>
</dbReference>
<dbReference type="SUPFAM" id="SSF52540">
    <property type="entry name" value="P-loop containing nucleoside triphosphate hydrolases"/>
    <property type="match status" value="1"/>
</dbReference>
<evidence type="ECO:0000256" key="15">
    <source>
        <dbReference type="SAM" id="MobiDB-lite"/>
    </source>
</evidence>
<dbReference type="Proteomes" id="UP000494206">
    <property type="component" value="Unassembled WGS sequence"/>
</dbReference>
<keyword evidence="12" id="KW-0539">Nucleus</keyword>
<comment type="subcellular location">
    <subcellularLocation>
        <location evidence="2">Cytoplasm</location>
    </subcellularLocation>
    <subcellularLocation>
        <location evidence="1">Nucleus</location>
    </subcellularLocation>
</comment>
<feature type="region of interest" description="Disordered" evidence="15">
    <location>
        <begin position="692"/>
        <end position="722"/>
    </location>
</feature>
<comment type="catalytic activity">
    <reaction evidence="13">
        <text>ATP + H2O = ADP + phosphate + H(+)</text>
        <dbReference type="Rhea" id="RHEA:13065"/>
        <dbReference type="ChEBI" id="CHEBI:15377"/>
        <dbReference type="ChEBI" id="CHEBI:15378"/>
        <dbReference type="ChEBI" id="CHEBI:30616"/>
        <dbReference type="ChEBI" id="CHEBI:43474"/>
        <dbReference type="ChEBI" id="CHEBI:456216"/>
        <dbReference type="EC" id="3.6.4.13"/>
    </reaction>
</comment>
<dbReference type="InterPro" id="IPR044446">
    <property type="entry name" value="DHX9_DSRM_2"/>
</dbReference>
<dbReference type="GO" id="GO:0005737">
    <property type="term" value="C:cytoplasm"/>
    <property type="evidence" value="ECO:0007669"/>
    <property type="project" value="UniProtKB-SubCell"/>
</dbReference>
<dbReference type="InterPro" id="IPR044445">
    <property type="entry name" value="DHX9_DSRM_1"/>
</dbReference>
<evidence type="ECO:0000256" key="12">
    <source>
        <dbReference type="ARBA" id="ARBA00023242"/>
    </source>
</evidence>
<dbReference type="Pfam" id="PF00270">
    <property type="entry name" value="DEAD"/>
    <property type="match status" value="1"/>
</dbReference>
<dbReference type="FunFam" id="3.40.50.300:FF:000284">
    <property type="entry name" value="probable ATP-dependent RNA helicase YTHDC2"/>
    <property type="match status" value="1"/>
</dbReference>
<evidence type="ECO:0000256" key="8">
    <source>
        <dbReference type="ARBA" id="ARBA00022801"/>
    </source>
</evidence>
<dbReference type="SMART" id="SM00487">
    <property type="entry name" value="DEXDc"/>
    <property type="match status" value="1"/>
</dbReference>
<dbReference type="InterPro" id="IPR014720">
    <property type="entry name" value="dsRBD_dom"/>
</dbReference>
<evidence type="ECO:0000256" key="4">
    <source>
        <dbReference type="ARBA" id="ARBA00012552"/>
    </source>
</evidence>
<feature type="domain" description="Helicase ATP-binding" evidence="17">
    <location>
        <begin position="499"/>
        <end position="665"/>
    </location>
</feature>
<evidence type="ECO:0000256" key="10">
    <source>
        <dbReference type="ARBA" id="ARBA00022840"/>
    </source>
</evidence>
<organism evidence="19 20">
    <name type="scientific">Caenorhabditis bovis</name>
    <dbReference type="NCBI Taxonomy" id="2654633"/>
    <lineage>
        <taxon>Eukaryota</taxon>
        <taxon>Metazoa</taxon>
        <taxon>Ecdysozoa</taxon>
        <taxon>Nematoda</taxon>
        <taxon>Chromadorea</taxon>
        <taxon>Rhabditida</taxon>
        <taxon>Rhabditina</taxon>
        <taxon>Rhabditomorpha</taxon>
        <taxon>Rhabditoidea</taxon>
        <taxon>Rhabditidae</taxon>
        <taxon>Peloderinae</taxon>
        <taxon>Caenorhabditis</taxon>
    </lineage>
</organism>
<dbReference type="Pfam" id="PF07717">
    <property type="entry name" value="OB_NTP_bind"/>
    <property type="match status" value="1"/>
</dbReference>
<feature type="compositionally biased region" description="Polar residues" evidence="15">
    <location>
        <begin position="1322"/>
        <end position="1341"/>
    </location>
</feature>
<dbReference type="GO" id="GO:0050684">
    <property type="term" value="P:regulation of mRNA processing"/>
    <property type="evidence" value="ECO:0007669"/>
    <property type="project" value="TreeGrafter"/>
</dbReference>
<dbReference type="GO" id="GO:0043138">
    <property type="term" value="F:3'-5' DNA helicase activity"/>
    <property type="evidence" value="ECO:0007669"/>
    <property type="project" value="TreeGrafter"/>
</dbReference>
<feature type="domain" description="Helicase C-terminal" evidence="18">
    <location>
        <begin position="749"/>
        <end position="922"/>
    </location>
</feature>
<dbReference type="CDD" id="cd19855">
    <property type="entry name" value="DSRM_DHX9_rpt2"/>
    <property type="match status" value="1"/>
</dbReference>
<evidence type="ECO:0000256" key="2">
    <source>
        <dbReference type="ARBA" id="ARBA00004496"/>
    </source>
</evidence>
<dbReference type="FunFam" id="3.30.160.20:FF:000028">
    <property type="entry name" value="ATP-dependent RNA helicase A"/>
    <property type="match status" value="1"/>
</dbReference>
<dbReference type="SMART" id="SM00358">
    <property type="entry name" value="DSRM"/>
    <property type="match status" value="2"/>
</dbReference>
<dbReference type="Pfam" id="PF00271">
    <property type="entry name" value="Helicase_C"/>
    <property type="match status" value="1"/>
</dbReference>
<dbReference type="GO" id="GO:0005730">
    <property type="term" value="C:nucleolus"/>
    <property type="evidence" value="ECO:0007669"/>
    <property type="project" value="TreeGrafter"/>
</dbReference>
<dbReference type="PROSITE" id="PS51192">
    <property type="entry name" value="HELICASE_ATP_BIND_1"/>
    <property type="match status" value="1"/>
</dbReference>
<dbReference type="Gene3D" id="1.20.120.1080">
    <property type="match status" value="1"/>
</dbReference>
<feature type="domain" description="DRBM" evidence="16">
    <location>
        <begin position="278"/>
        <end position="351"/>
    </location>
</feature>
<dbReference type="GO" id="GO:1990904">
    <property type="term" value="C:ribonucleoprotein complex"/>
    <property type="evidence" value="ECO:0007669"/>
    <property type="project" value="TreeGrafter"/>
</dbReference>
<dbReference type="InterPro" id="IPR027417">
    <property type="entry name" value="P-loop_NTPase"/>
</dbReference>
<evidence type="ECO:0000256" key="14">
    <source>
        <dbReference type="PROSITE-ProRule" id="PRU00266"/>
    </source>
</evidence>
<evidence type="ECO:0000256" key="1">
    <source>
        <dbReference type="ARBA" id="ARBA00004123"/>
    </source>
</evidence>
<dbReference type="EC" id="3.6.4.13" evidence="4"/>
<dbReference type="Gene3D" id="3.40.50.300">
    <property type="entry name" value="P-loop containing nucleotide triphosphate hydrolases"/>
    <property type="match status" value="2"/>
</dbReference>
<dbReference type="GO" id="GO:0045944">
    <property type="term" value="P:positive regulation of transcription by RNA polymerase II"/>
    <property type="evidence" value="ECO:0007669"/>
    <property type="project" value="TreeGrafter"/>
</dbReference>
<dbReference type="SMART" id="SM00847">
    <property type="entry name" value="HA2"/>
    <property type="match status" value="1"/>
</dbReference>
<dbReference type="InterPro" id="IPR002464">
    <property type="entry name" value="DNA/RNA_helicase_DEAH_CS"/>
</dbReference>
<keyword evidence="6" id="KW-0677">Repeat</keyword>
<proteinExistence type="inferred from homology"/>
<dbReference type="GO" id="GO:0016887">
    <property type="term" value="F:ATP hydrolysis activity"/>
    <property type="evidence" value="ECO:0007669"/>
    <property type="project" value="TreeGrafter"/>
</dbReference>
<evidence type="ECO:0000259" key="16">
    <source>
        <dbReference type="PROSITE" id="PS50137"/>
    </source>
</evidence>
<dbReference type="PANTHER" id="PTHR18934">
    <property type="entry name" value="ATP-DEPENDENT RNA HELICASE"/>
    <property type="match status" value="1"/>
</dbReference>
<evidence type="ECO:0000259" key="17">
    <source>
        <dbReference type="PROSITE" id="PS51192"/>
    </source>
</evidence>
<comment type="similarity">
    <text evidence="3">Belongs to the DEAD box helicase family. DEAH subfamily.</text>
</comment>
<keyword evidence="7" id="KW-0547">Nucleotide-binding</keyword>
<evidence type="ECO:0000256" key="13">
    <source>
        <dbReference type="ARBA" id="ARBA00047984"/>
    </source>
</evidence>
<evidence type="ECO:0000256" key="5">
    <source>
        <dbReference type="ARBA" id="ARBA00022490"/>
    </source>
</evidence>
<reference evidence="19 20" key="1">
    <citation type="submission" date="2020-04" db="EMBL/GenBank/DDBJ databases">
        <authorList>
            <person name="Laetsch R D."/>
            <person name="Stevens L."/>
            <person name="Kumar S."/>
            <person name="Blaxter L. M."/>
        </authorList>
    </citation>
    <scope>NUCLEOTIDE SEQUENCE [LARGE SCALE GENOMIC DNA]</scope>
</reference>
<dbReference type="SMART" id="SM00490">
    <property type="entry name" value="HELICc"/>
    <property type="match status" value="1"/>
</dbReference>
<dbReference type="GO" id="GO:0003724">
    <property type="term" value="F:RNA helicase activity"/>
    <property type="evidence" value="ECO:0007669"/>
    <property type="project" value="UniProtKB-EC"/>
</dbReference>
<dbReference type="CDD" id="cd18791">
    <property type="entry name" value="SF2_C_RHA"/>
    <property type="match status" value="1"/>
</dbReference>
<dbReference type="Gene3D" id="3.30.160.20">
    <property type="match status" value="2"/>
</dbReference>